<dbReference type="Proteomes" id="UP001171111">
    <property type="component" value="Unassembled WGS sequence"/>
</dbReference>
<dbReference type="SUPFAM" id="SSF56327">
    <property type="entry name" value="LDH C-terminal domain-like"/>
    <property type="match status" value="1"/>
</dbReference>
<evidence type="ECO:0000313" key="6">
    <source>
        <dbReference type="EMBL" id="MDO2408753.1"/>
    </source>
</evidence>
<keyword evidence="2" id="KW-0520">NAD</keyword>
<proteinExistence type="inferred from homology"/>
<dbReference type="Gene3D" id="3.40.50.720">
    <property type="entry name" value="NAD(P)-binding Rossmann-like Domain"/>
    <property type="match status" value="1"/>
</dbReference>
<dbReference type="SUPFAM" id="SSF51735">
    <property type="entry name" value="NAD(P)-binding Rossmann-fold domains"/>
    <property type="match status" value="1"/>
</dbReference>
<organism evidence="6 7">
    <name type="scientific">Campylobacter magnus</name>
    <dbReference type="NCBI Taxonomy" id="3026462"/>
    <lineage>
        <taxon>Bacteria</taxon>
        <taxon>Pseudomonadati</taxon>
        <taxon>Campylobacterota</taxon>
        <taxon>Epsilonproteobacteria</taxon>
        <taxon>Campylobacterales</taxon>
        <taxon>Campylobacteraceae</taxon>
        <taxon>Campylobacter</taxon>
    </lineage>
</organism>
<evidence type="ECO:0000259" key="5">
    <source>
        <dbReference type="Pfam" id="PF02866"/>
    </source>
</evidence>
<dbReference type="InterPro" id="IPR015955">
    <property type="entry name" value="Lactate_DH/Glyco_Ohase_4_C"/>
</dbReference>
<dbReference type="Pfam" id="PF00056">
    <property type="entry name" value="Ldh_1_N"/>
    <property type="match status" value="1"/>
</dbReference>
<accession>A0ABT8T5M9</accession>
<evidence type="ECO:0000256" key="3">
    <source>
        <dbReference type="RuleBase" id="RU003369"/>
    </source>
</evidence>
<dbReference type="InterPro" id="IPR001236">
    <property type="entry name" value="Lactate/malate_DH_N"/>
</dbReference>
<dbReference type="PANTHER" id="PTHR43128">
    <property type="entry name" value="L-2-HYDROXYCARBOXYLATE DEHYDROGENASE (NAD(P)(+))"/>
    <property type="match status" value="1"/>
</dbReference>
<dbReference type="InterPro" id="IPR036291">
    <property type="entry name" value="NAD(P)-bd_dom_sf"/>
</dbReference>
<protein>
    <submittedName>
        <fullName evidence="6">Malate dehydrogenase</fullName>
    </submittedName>
</protein>
<evidence type="ECO:0000256" key="1">
    <source>
        <dbReference type="ARBA" id="ARBA00023002"/>
    </source>
</evidence>
<sequence length="287" mass="30431">MKIAIIGAGNVGANAAALLIARNVAKKIALVDIAKNPTLGKALDLNHMAALLENDTKIKASDEYKIIKNADICVITAGVPRKVGQSRADLLATNASIIKHASKQIAKYAPKSVIVVVSNPLDAMTFCAHSASGFERGKVFGMAGELDSARLRFEIAKHFGLKNSECKGQIYGEHGENMSAANLYAKGQKISQNLACELENLAKESGARIISLLGSSAYFAPAAGILKICEALKAKNGKVLVCSAFDESGYPCGRAVKFGKKIKILADICELKTAKEAIKKDCDLLKI</sequence>
<dbReference type="RefSeq" id="WP_302243488.1">
    <property type="nucleotide sequence ID" value="NZ_JAULJQ010000001.1"/>
</dbReference>
<reference evidence="6 7" key="1">
    <citation type="submission" date="2023-06" db="EMBL/GenBank/DDBJ databases">
        <title>Campylobacter magnum sp. nov., isolated from cecal contents of domestic pigs (Sus scrofa domesticus).</title>
        <authorList>
            <person name="Papic B."/>
            <person name="Gruntar I."/>
        </authorList>
    </citation>
    <scope>NUCLEOTIDE SEQUENCE [LARGE SCALE GENOMIC DNA]</scope>
    <source>
        <strain evidence="7">34484-21</strain>
    </source>
</reference>
<keyword evidence="1 3" id="KW-0560">Oxidoreductase</keyword>
<comment type="caution">
    <text evidence="6">The sequence shown here is derived from an EMBL/GenBank/DDBJ whole genome shotgun (WGS) entry which is preliminary data.</text>
</comment>
<dbReference type="PANTHER" id="PTHR43128:SF16">
    <property type="entry name" value="L-LACTATE DEHYDROGENASE"/>
    <property type="match status" value="1"/>
</dbReference>
<gene>
    <name evidence="6" type="ORF">Q2362_01385</name>
</gene>
<dbReference type="Pfam" id="PF02866">
    <property type="entry name" value="Ldh_1_C"/>
    <property type="match status" value="1"/>
</dbReference>
<feature type="domain" description="Lactate/malate dehydrogenase C-terminal" evidence="5">
    <location>
        <begin position="145"/>
        <end position="254"/>
    </location>
</feature>
<dbReference type="Gene3D" id="3.90.110.10">
    <property type="entry name" value="Lactate dehydrogenase/glycoside hydrolase, family 4, C-terminal"/>
    <property type="match status" value="1"/>
</dbReference>
<dbReference type="InterPro" id="IPR001557">
    <property type="entry name" value="L-lactate/malate_DH"/>
</dbReference>
<evidence type="ECO:0000256" key="2">
    <source>
        <dbReference type="ARBA" id="ARBA00023027"/>
    </source>
</evidence>
<dbReference type="InterPro" id="IPR022383">
    <property type="entry name" value="Lactate/malate_DH_C"/>
</dbReference>
<evidence type="ECO:0000259" key="4">
    <source>
        <dbReference type="Pfam" id="PF00056"/>
    </source>
</evidence>
<dbReference type="PRINTS" id="PR00086">
    <property type="entry name" value="LLDHDRGNASE"/>
</dbReference>
<comment type="similarity">
    <text evidence="3">Belongs to the LDH/MDH superfamily.</text>
</comment>
<dbReference type="EMBL" id="JAULJQ010000001">
    <property type="protein sequence ID" value="MDO2408753.1"/>
    <property type="molecule type" value="Genomic_DNA"/>
</dbReference>
<keyword evidence="7" id="KW-1185">Reference proteome</keyword>
<name>A0ABT8T5M9_9BACT</name>
<dbReference type="PIRSF" id="PIRSF000102">
    <property type="entry name" value="Lac_mal_DH"/>
    <property type="match status" value="1"/>
</dbReference>
<feature type="domain" description="Lactate/malate dehydrogenase N-terminal" evidence="4">
    <location>
        <begin position="1"/>
        <end position="141"/>
    </location>
</feature>
<evidence type="ECO:0000313" key="7">
    <source>
        <dbReference type="Proteomes" id="UP001171111"/>
    </source>
</evidence>